<evidence type="ECO:0000313" key="3">
    <source>
        <dbReference type="EMBL" id="KAF2771154.1"/>
    </source>
</evidence>
<protein>
    <recommendedName>
        <fullName evidence="2">DUF7729 domain-containing protein</fullName>
    </recommendedName>
</protein>
<dbReference type="InterPro" id="IPR056146">
    <property type="entry name" value="DUF7729"/>
</dbReference>
<accession>A0A6G1LG65</accession>
<dbReference type="Proteomes" id="UP000799436">
    <property type="component" value="Unassembled WGS sequence"/>
</dbReference>
<name>A0A6G1LG65_9PEZI</name>
<dbReference type="Pfam" id="PF24855">
    <property type="entry name" value="DUF7729"/>
    <property type="match status" value="1"/>
</dbReference>
<dbReference type="AlphaFoldDB" id="A0A6G1LG65"/>
<dbReference type="EMBL" id="ML995821">
    <property type="protein sequence ID" value="KAF2771154.1"/>
    <property type="molecule type" value="Genomic_DNA"/>
</dbReference>
<organism evidence="3 4">
    <name type="scientific">Teratosphaeria nubilosa</name>
    <dbReference type="NCBI Taxonomy" id="161662"/>
    <lineage>
        <taxon>Eukaryota</taxon>
        <taxon>Fungi</taxon>
        <taxon>Dikarya</taxon>
        <taxon>Ascomycota</taxon>
        <taxon>Pezizomycotina</taxon>
        <taxon>Dothideomycetes</taxon>
        <taxon>Dothideomycetidae</taxon>
        <taxon>Mycosphaerellales</taxon>
        <taxon>Teratosphaeriaceae</taxon>
        <taxon>Teratosphaeria</taxon>
    </lineage>
</organism>
<feature type="region of interest" description="Disordered" evidence="1">
    <location>
        <begin position="1"/>
        <end position="34"/>
    </location>
</feature>
<sequence length="285" mass="29995">MRFREKRQDGTTTTVTPSTSSTSDEAVATTSSTAETIATASSTSTGLPQPFDTNLVNSNFTQPSCPAFFESFLSDDTFKRCLPLSMLLQTSASFFAACKSPLLLSQTLNASCSADLGKCSSIMSSLAVRIRQSSKCGADYQLGNPNVLQAYNALIAYESLYHAGCTRDQSSGNWCFSKAIFNTSAPTSSYVYYLPLGVGLPNGSKPTCDDCLRSTMDVFASGATNGSTPIGSDYSAAAEIIDKACGSQFVQASVPHASAAGTSAHISSPLVVLMTVIPLFWTLLA</sequence>
<evidence type="ECO:0000259" key="2">
    <source>
        <dbReference type="Pfam" id="PF24855"/>
    </source>
</evidence>
<evidence type="ECO:0000256" key="1">
    <source>
        <dbReference type="SAM" id="MobiDB-lite"/>
    </source>
</evidence>
<dbReference type="PANTHER" id="PTHR39460">
    <property type="entry name" value="EXPRESSED PROTEIN"/>
    <property type="match status" value="1"/>
</dbReference>
<gene>
    <name evidence="3" type="ORF">EJ03DRAFT_269269</name>
</gene>
<feature type="domain" description="DUF7729" evidence="2">
    <location>
        <begin position="47"/>
        <end position="253"/>
    </location>
</feature>
<reference evidence="3" key="1">
    <citation type="journal article" date="2020" name="Stud. Mycol.">
        <title>101 Dothideomycetes genomes: a test case for predicting lifestyles and emergence of pathogens.</title>
        <authorList>
            <person name="Haridas S."/>
            <person name="Albert R."/>
            <person name="Binder M."/>
            <person name="Bloem J."/>
            <person name="Labutti K."/>
            <person name="Salamov A."/>
            <person name="Andreopoulos B."/>
            <person name="Baker S."/>
            <person name="Barry K."/>
            <person name="Bills G."/>
            <person name="Bluhm B."/>
            <person name="Cannon C."/>
            <person name="Castanera R."/>
            <person name="Culley D."/>
            <person name="Daum C."/>
            <person name="Ezra D."/>
            <person name="Gonzalez J."/>
            <person name="Henrissat B."/>
            <person name="Kuo A."/>
            <person name="Liang C."/>
            <person name="Lipzen A."/>
            <person name="Lutzoni F."/>
            <person name="Magnuson J."/>
            <person name="Mondo S."/>
            <person name="Nolan M."/>
            <person name="Ohm R."/>
            <person name="Pangilinan J."/>
            <person name="Park H.-J."/>
            <person name="Ramirez L."/>
            <person name="Alfaro M."/>
            <person name="Sun H."/>
            <person name="Tritt A."/>
            <person name="Yoshinaga Y."/>
            <person name="Zwiers L.-H."/>
            <person name="Turgeon B."/>
            <person name="Goodwin S."/>
            <person name="Spatafora J."/>
            <person name="Crous P."/>
            <person name="Grigoriev I."/>
        </authorList>
    </citation>
    <scope>NUCLEOTIDE SEQUENCE</scope>
    <source>
        <strain evidence="3">CBS 116005</strain>
    </source>
</reference>
<dbReference type="PANTHER" id="PTHR39460:SF1">
    <property type="entry name" value="C6 TRANSCRIPTION FACTOR"/>
    <property type="match status" value="1"/>
</dbReference>
<keyword evidence="4" id="KW-1185">Reference proteome</keyword>
<proteinExistence type="predicted"/>
<dbReference type="OrthoDB" id="2564812at2759"/>
<evidence type="ECO:0000313" key="4">
    <source>
        <dbReference type="Proteomes" id="UP000799436"/>
    </source>
</evidence>
<feature type="compositionally biased region" description="Low complexity" evidence="1">
    <location>
        <begin position="11"/>
        <end position="34"/>
    </location>
</feature>